<keyword evidence="6" id="KW-0862">Zinc</keyword>
<dbReference type="SMART" id="SM00355">
    <property type="entry name" value="ZnF_C2H2"/>
    <property type="match status" value="4"/>
</dbReference>
<feature type="domain" description="C2H2-type" evidence="12">
    <location>
        <begin position="176"/>
        <end position="203"/>
    </location>
</feature>
<dbReference type="PROSITE" id="PS00028">
    <property type="entry name" value="ZINC_FINGER_C2H2_1"/>
    <property type="match status" value="4"/>
</dbReference>
<dbReference type="FunFam" id="3.30.160.60:FF:000912">
    <property type="entry name" value="Zinc finger protein 660"/>
    <property type="match status" value="1"/>
</dbReference>
<evidence type="ECO:0000256" key="2">
    <source>
        <dbReference type="ARBA" id="ARBA00006991"/>
    </source>
</evidence>
<reference evidence="13" key="1">
    <citation type="submission" date="2025-08" db="UniProtKB">
        <authorList>
            <consortium name="Ensembl"/>
        </authorList>
    </citation>
    <scope>IDENTIFICATION</scope>
</reference>
<keyword evidence="5 10" id="KW-0863">Zinc-finger</keyword>
<dbReference type="Ensembl" id="ENSJHYT00000014727.1">
    <property type="protein sequence ID" value="ENSJHYP00000012162.1"/>
    <property type="gene ID" value="ENSJHYG00000009476.1"/>
</dbReference>
<keyword evidence="14" id="KW-1185">Reference proteome</keyword>
<keyword evidence="9" id="KW-0539">Nucleus</keyword>
<evidence type="ECO:0000256" key="4">
    <source>
        <dbReference type="ARBA" id="ARBA00022737"/>
    </source>
</evidence>
<organism evidence="13 14">
    <name type="scientific">Junco hyemalis</name>
    <name type="common">Dark-eyed junco</name>
    <dbReference type="NCBI Taxonomy" id="40217"/>
    <lineage>
        <taxon>Eukaryota</taxon>
        <taxon>Metazoa</taxon>
        <taxon>Chordata</taxon>
        <taxon>Craniata</taxon>
        <taxon>Vertebrata</taxon>
        <taxon>Euteleostomi</taxon>
        <taxon>Archelosauria</taxon>
        <taxon>Archosauria</taxon>
        <taxon>Dinosauria</taxon>
        <taxon>Saurischia</taxon>
        <taxon>Theropoda</taxon>
        <taxon>Coelurosauria</taxon>
        <taxon>Aves</taxon>
        <taxon>Neognathae</taxon>
        <taxon>Neoaves</taxon>
        <taxon>Telluraves</taxon>
        <taxon>Australaves</taxon>
        <taxon>Passeriformes</taxon>
        <taxon>Passerellidae</taxon>
        <taxon>Junco</taxon>
    </lineage>
</organism>
<evidence type="ECO:0000313" key="13">
    <source>
        <dbReference type="Ensembl" id="ENSJHYP00000012162.1"/>
    </source>
</evidence>
<dbReference type="InterPro" id="IPR036236">
    <property type="entry name" value="Znf_C2H2_sf"/>
</dbReference>
<name>A0A8C5NNL3_JUNHY</name>
<evidence type="ECO:0000256" key="1">
    <source>
        <dbReference type="ARBA" id="ARBA00004123"/>
    </source>
</evidence>
<dbReference type="FunFam" id="3.30.160.60:FF:000188">
    <property type="entry name" value="Zinc finger protein 787"/>
    <property type="match status" value="1"/>
</dbReference>
<feature type="domain" description="C2H2-type" evidence="12">
    <location>
        <begin position="232"/>
        <end position="259"/>
    </location>
</feature>
<feature type="domain" description="C2H2-type" evidence="12">
    <location>
        <begin position="260"/>
        <end position="283"/>
    </location>
</feature>
<sequence length="283" mass="32877">MCSLGRIKRARRTVCAERLRRQFRRRHSKAGHTRCSILQQGLGKARILLQTVAGEGKLGRKELQCLLPRDSEHIYIRKDPGHSCAAFTQPPPRWGLMETREDKSPWQNLVEEAILRGSMVQESNREEKPQRSHTRNGCRSWGSEEEQPIPGWQGARRCGQSLELGVHEQLHDEKSHKCSKCGKNFGKRSALVCHWRIHTGERPYRCEECGKSFSQISHLSVHMRSHTGERPFRCPDCRKGFKQNSHLITHQRIHSGEKPYECPECGIRFRHNSALTRHQRRHH</sequence>
<dbReference type="FunFam" id="3.30.160.60:FF:000710">
    <property type="entry name" value="Zinc finger protein 768"/>
    <property type="match status" value="1"/>
</dbReference>
<evidence type="ECO:0000256" key="3">
    <source>
        <dbReference type="ARBA" id="ARBA00022723"/>
    </source>
</evidence>
<dbReference type="AlphaFoldDB" id="A0A8C5NNL3"/>
<dbReference type="FunFam" id="3.30.160.60:FF:002343">
    <property type="entry name" value="Zinc finger protein 33A"/>
    <property type="match status" value="1"/>
</dbReference>
<dbReference type="InterPro" id="IPR013087">
    <property type="entry name" value="Znf_C2H2_type"/>
</dbReference>
<dbReference type="PROSITE" id="PS50157">
    <property type="entry name" value="ZINC_FINGER_C2H2_2"/>
    <property type="match status" value="4"/>
</dbReference>
<dbReference type="PANTHER" id="PTHR23235">
    <property type="entry name" value="KRUEPPEL-LIKE TRANSCRIPTION FACTOR"/>
    <property type="match status" value="1"/>
</dbReference>
<keyword evidence="8" id="KW-0804">Transcription</keyword>
<accession>A0A8C5NNL3</accession>
<comment type="similarity">
    <text evidence="2">Belongs to the krueppel C2H2-type zinc-finger protein family.</text>
</comment>
<evidence type="ECO:0000256" key="5">
    <source>
        <dbReference type="ARBA" id="ARBA00022771"/>
    </source>
</evidence>
<evidence type="ECO:0000256" key="8">
    <source>
        <dbReference type="ARBA" id="ARBA00023163"/>
    </source>
</evidence>
<reference evidence="13" key="2">
    <citation type="submission" date="2025-09" db="UniProtKB">
        <authorList>
            <consortium name="Ensembl"/>
        </authorList>
    </citation>
    <scope>IDENTIFICATION</scope>
</reference>
<evidence type="ECO:0000256" key="11">
    <source>
        <dbReference type="SAM" id="MobiDB-lite"/>
    </source>
</evidence>
<keyword evidence="7" id="KW-0238">DNA-binding</keyword>
<dbReference type="Gene3D" id="3.30.160.60">
    <property type="entry name" value="Classic Zinc Finger"/>
    <property type="match status" value="4"/>
</dbReference>
<proteinExistence type="inferred from homology"/>
<dbReference type="Pfam" id="PF00096">
    <property type="entry name" value="zf-C2H2"/>
    <property type="match status" value="3"/>
</dbReference>
<evidence type="ECO:0000256" key="6">
    <source>
        <dbReference type="ARBA" id="ARBA00022833"/>
    </source>
</evidence>
<dbReference type="Proteomes" id="UP000694408">
    <property type="component" value="Unplaced"/>
</dbReference>
<protein>
    <recommendedName>
        <fullName evidence="12">C2H2-type domain-containing protein</fullName>
    </recommendedName>
</protein>
<comment type="subcellular location">
    <subcellularLocation>
        <location evidence="1">Nucleus</location>
    </subcellularLocation>
</comment>
<feature type="region of interest" description="Disordered" evidence="11">
    <location>
        <begin position="120"/>
        <end position="152"/>
    </location>
</feature>
<evidence type="ECO:0000259" key="12">
    <source>
        <dbReference type="PROSITE" id="PS50157"/>
    </source>
</evidence>
<feature type="domain" description="C2H2-type" evidence="12">
    <location>
        <begin position="204"/>
        <end position="231"/>
    </location>
</feature>
<evidence type="ECO:0000313" key="14">
    <source>
        <dbReference type="Proteomes" id="UP000694408"/>
    </source>
</evidence>
<keyword evidence="4" id="KW-0677">Repeat</keyword>
<evidence type="ECO:0000256" key="10">
    <source>
        <dbReference type="PROSITE-ProRule" id="PRU00042"/>
    </source>
</evidence>
<evidence type="ECO:0000256" key="9">
    <source>
        <dbReference type="ARBA" id="ARBA00023242"/>
    </source>
</evidence>
<dbReference type="GO" id="GO:0000981">
    <property type="term" value="F:DNA-binding transcription factor activity, RNA polymerase II-specific"/>
    <property type="evidence" value="ECO:0007669"/>
    <property type="project" value="TreeGrafter"/>
</dbReference>
<dbReference type="GO" id="GO:0005634">
    <property type="term" value="C:nucleus"/>
    <property type="evidence" value="ECO:0007669"/>
    <property type="project" value="UniProtKB-SubCell"/>
</dbReference>
<keyword evidence="3" id="KW-0479">Metal-binding</keyword>
<dbReference type="SUPFAM" id="SSF57667">
    <property type="entry name" value="beta-beta-alpha zinc fingers"/>
    <property type="match status" value="3"/>
</dbReference>
<dbReference type="GO" id="GO:0008270">
    <property type="term" value="F:zinc ion binding"/>
    <property type="evidence" value="ECO:0007669"/>
    <property type="project" value="UniProtKB-KW"/>
</dbReference>
<dbReference type="PANTHER" id="PTHR23235:SF142">
    <property type="entry name" value="ZINC FINGER PROTEIN 384"/>
    <property type="match status" value="1"/>
</dbReference>
<evidence type="ECO:0000256" key="7">
    <source>
        <dbReference type="ARBA" id="ARBA00023125"/>
    </source>
</evidence>
<dbReference type="GO" id="GO:0000978">
    <property type="term" value="F:RNA polymerase II cis-regulatory region sequence-specific DNA binding"/>
    <property type="evidence" value="ECO:0007669"/>
    <property type="project" value="TreeGrafter"/>
</dbReference>